<dbReference type="PROSITE" id="PS50041">
    <property type="entry name" value="C_TYPE_LECTIN_2"/>
    <property type="match status" value="1"/>
</dbReference>
<sequence length="167" mass="19183">MIRILMIILVFTLIEFDHAAILPKNFTSSSSCPDGSFQGTNRQDCFLYNDFPLTWYWALINCSNTGGELASIHDAFTNDLIKQHLSNFTNQQTWIGGELTSHCSFDGFCSYSWGWVDNSPFNYYNFAGEYPDPTIYENIVFNNNDGLWYVSHGLHPFLCKVPPKIFF</sequence>
<dbReference type="InterPro" id="IPR001304">
    <property type="entry name" value="C-type_lectin-like"/>
</dbReference>
<dbReference type="SUPFAM" id="SSF56436">
    <property type="entry name" value="C-type lectin-like"/>
    <property type="match status" value="1"/>
</dbReference>
<dbReference type="Pfam" id="PF00059">
    <property type="entry name" value="Lectin_C"/>
    <property type="match status" value="1"/>
</dbReference>
<evidence type="ECO:0000259" key="2">
    <source>
        <dbReference type="PROSITE" id="PS50041"/>
    </source>
</evidence>
<keyword evidence="3" id="KW-1185">Reference proteome</keyword>
<dbReference type="InterPro" id="IPR016186">
    <property type="entry name" value="C-type_lectin-like/link_sf"/>
</dbReference>
<keyword evidence="1" id="KW-0732">Signal</keyword>
<name>A0A914DTK3_9BILA</name>
<dbReference type="PANTHER" id="PTHR22803">
    <property type="entry name" value="MANNOSE, PHOSPHOLIPASE, LECTIN RECEPTOR RELATED"/>
    <property type="match status" value="1"/>
</dbReference>
<protein>
    <submittedName>
        <fullName evidence="4">C-type lectin domain-containing protein</fullName>
    </submittedName>
</protein>
<dbReference type="SMART" id="SM00034">
    <property type="entry name" value="CLECT"/>
    <property type="match status" value="1"/>
</dbReference>
<evidence type="ECO:0000256" key="1">
    <source>
        <dbReference type="SAM" id="SignalP"/>
    </source>
</evidence>
<feature type="domain" description="C-type lectin" evidence="2">
    <location>
        <begin position="41"/>
        <end position="148"/>
    </location>
</feature>
<evidence type="ECO:0000313" key="4">
    <source>
        <dbReference type="WBParaSite" id="ACRNAN_scaffold4041.g18674.t1"/>
    </source>
</evidence>
<feature type="signal peptide" evidence="1">
    <location>
        <begin position="1"/>
        <end position="19"/>
    </location>
</feature>
<accession>A0A914DTK3</accession>
<proteinExistence type="predicted"/>
<reference evidence="4" key="1">
    <citation type="submission" date="2022-11" db="UniProtKB">
        <authorList>
            <consortium name="WormBaseParasite"/>
        </authorList>
    </citation>
    <scope>IDENTIFICATION</scope>
</reference>
<dbReference type="WBParaSite" id="ACRNAN_scaffold4041.g18674.t1">
    <property type="protein sequence ID" value="ACRNAN_scaffold4041.g18674.t1"/>
    <property type="gene ID" value="ACRNAN_scaffold4041.g18674"/>
</dbReference>
<dbReference type="InterPro" id="IPR050111">
    <property type="entry name" value="C-type_lectin/snaclec_domain"/>
</dbReference>
<dbReference type="CDD" id="cd00037">
    <property type="entry name" value="CLECT"/>
    <property type="match status" value="1"/>
</dbReference>
<dbReference type="Proteomes" id="UP000887540">
    <property type="component" value="Unplaced"/>
</dbReference>
<dbReference type="AlphaFoldDB" id="A0A914DTK3"/>
<dbReference type="InterPro" id="IPR016187">
    <property type="entry name" value="CTDL_fold"/>
</dbReference>
<organism evidence="3 4">
    <name type="scientific">Acrobeloides nanus</name>
    <dbReference type="NCBI Taxonomy" id="290746"/>
    <lineage>
        <taxon>Eukaryota</taxon>
        <taxon>Metazoa</taxon>
        <taxon>Ecdysozoa</taxon>
        <taxon>Nematoda</taxon>
        <taxon>Chromadorea</taxon>
        <taxon>Rhabditida</taxon>
        <taxon>Tylenchina</taxon>
        <taxon>Cephalobomorpha</taxon>
        <taxon>Cephaloboidea</taxon>
        <taxon>Cephalobidae</taxon>
        <taxon>Acrobeloides</taxon>
    </lineage>
</organism>
<evidence type="ECO:0000313" key="3">
    <source>
        <dbReference type="Proteomes" id="UP000887540"/>
    </source>
</evidence>
<dbReference type="Gene3D" id="3.10.100.10">
    <property type="entry name" value="Mannose-Binding Protein A, subunit A"/>
    <property type="match status" value="1"/>
</dbReference>
<feature type="chain" id="PRO_5037516709" evidence="1">
    <location>
        <begin position="20"/>
        <end position="167"/>
    </location>
</feature>